<evidence type="ECO:0000256" key="1">
    <source>
        <dbReference type="SAM" id="MobiDB-lite"/>
    </source>
</evidence>
<dbReference type="PANTHER" id="PTHR34179:SF1">
    <property type="entry name" value="TUMOR PROTEIN P53-INDUCIBLE PROTEIN 13"/>
    <property type="match status" value="1"/>
</dbReference>
<dbReference type="GO" id="GO:0005737">
    <property type="term" value="C:cytoplasm"/>
    <property type="evidence" value="ECO:0007669"/>
    <property type="project" value="TreeGrafter"/>
</dbReference>
<accession>A0A646QJ62</accession>
<evidence type="ECO:0000313" key="3">
    <source>
        <dbReference type="EMBL" id="MUP40700.1"/>
    </source>
</evidence>
<feature type="chain" id="PRO_5024911455" evidence="2">
    <location>
        <begin position="23"/>
        <end position="274"/>
    </location>
</feature>
<dbReference type="PANTHER" id="PTHR34179">
    <property type="entry name" value="TUMOR PROTEIN P53-INDUCIBLE PROTEIN 13"/>
    <property type="match status" value="1"/>
</dbReference>
<evidence type="ECO:0000256" key="2">
    <source>
        <dbReference type="SAM" id="SignalP"/>
    </source>
</evidence>
<keyword evidence="2" id="KW-0732">Signal</keyword>
<reference evidence="3" key="1">
    <citation type="submission" date="2018-11" db="EMBL/GenBank/DDBJ databases">
        <title>Venom-gland transcriptomics and venom proteomics of the Florida green centipede (Hemiscolopendra marginata) reveal sex-based variation in a centipede venom.</title>
        <authorList>
            <person name="Nystrom G.S."/>
            <person name="Ward M.J."/>
            <person name="Ellsworth S.A."/>
            <person name="Rokyta D.R."/>
        </authorList>
    </citation>
    <scope>NUCLEOTIDE SEQUENCE</scope>
    <source>
        <tissue evidence="3">Venom gland</tissue>
    </source>
</reference>
<sequence>MNSSLPSFVIIFLLFVFDQSCSQTFDEHDFYYQRTENVISSETEISSERNDDVDHSLKDSKHGVKMGVSNSDCDDGKANLEVDWDESPINYTCYTPKERLLIDKNQPPALECEDISTDYVPQHYCMSTKIEYDTPLPTHAGHRPLWAMFGEYKFLPPQRWSHNIEHGSVVMLYHPCAHPHEVDKLRKIVTGCIRKHVISPYNLVPEDYPLVLMTWGCRLKMSQVDEKVVKHYIKEHALHGPEGHLSKEGQYTHLLLTKASIPEGSTFDDDVLCP</sequence>
<feature type="compositionally biased region" description="Basic and acidic residues" evidence="1">
    <location>
        <begin position="46"/>
        <end position="61"/>
    </location>
</feature>
<name>A0A646QJ62_9MYRI</name>
<organism evidence="3">
    <name type="scientific">Hemiscolopendra marginata</name>
    <dbReference type="NCBI Taxonomy" id="943146"/>
    <lineage>
        <taxon>Eukaryota</taxon>
        <taxon>Metazoa</taxon>
        <taxon>Ecdysozoa</taxon>
        <taxon>Arthropoda</taxon>
        <taxon>Myriapoda</taxon>
        <taxon>Chilopoda</taxon>
        <taxon>Pleurostigmophora</taxon>
        <taxon>Scolopendromorpha</taxon>
        <taxon>Scolopendridae</taxon>
        <taxon>Hemiscolopendra</taxon>
    </lineage>
</organism>
<feature type="region of interest" description="Disordered" evidence="1">
    <location>
        <begin position="42"/>
        <end position="61"/>
    </location>
</feature>
<dbReference type="AlphaFoldDB" id="A0A646QJ62"/>
<feature type="signal peptide" evidence="2">
    <location>
        <begin position="1"/>
        <end position="22"/>
    </location>
</feature>
<dbReference type="EMBL" id="GHBY01000523">
    <property type="protein sequence ID" value="MUP40700.1"/>
    <property type="molecule type" value="Transcribed_RNA"/>
</dbReference>
<dbReference type="Pfam" id="PF11303">
    <property type="entry name" value="DUF3105"/>
    <property type="match status" value="1"/>
</dbReference>
<protein>
    <submittedName>
        <fullName evidence="3">DUF3105 domain containing protein</fullName>
    </submittedName>
</protein>
<dbReference type="InterPro" id="IPR021454">
    <property type="entry name" value="DUF3105"/>
</dbReference>
<proteinExistence type="predicted"/>